<dbReference type="SUPFAM" id="SSF56112">
    <property type="entry name" value="Protein kinase-like (PK-like)"/>
    <property type="match status" value="1"/>
</dbReference>
<name>A0A2I1FAK5_9GLOM</name>
<accession>A0A2I1FAK5</accession>
<dbReference type="Pfam" id="PF22215">
    <property type="entry name" value="MLKL_N"/>
    <property type="match status" value="1"/>
</dbReference>
<dbReference type="Pfam" id="PF08238">
    <property type="entry name" value="Sel1"/>
    <property type="match status" value="2"/>
</dbReference>
<dbReference type="EMBL" id="CAGKOT010000069">
    <property type="protein sequence ID" value="CAB5390494.1"/>
    <property type="molecule type" value="Genomic_DNA"/>
</dbReference>
<comment type="caution">
    <text evidence="2">The sequence shown here is derived from an EMBL/GenBank/DDBJ whole genome shotgun (WGS) entry which is preliminary data.</text>
</comment>
<feature type="domain" description="Protein kinase" evidence="1">
    <location>
        <begin position="239"/>
        <end position="506"/>
    </location>
</feature>
<dbReference type="PROSITE" id="PS50011">
    <property type="entry name" value="PROTEIN_KINASE_DOM"/>
    <property type="match status" value="1"/>
</dbReference>
<dbReference type="OrthoDB" id="1668230at2759"/>
<dbReference type="PROSITE" id="PS00109">
    <property type="entry name" value="PROTEIN_KINASE_TYR"/>
    <property type="match status" value="1"/>
</dbReference>
<dbReference type="InterPro" id="IPR011990">
    <property type="entry name" value="TPR-like_helical_dom_sf"/>
</dbReference>
<dbReference type="AlphaFoldDB" id="A0A2I1FAK5"/>
<evidence type="ECO:0000313" key="3">
    <source>
        <dbReference type="Proteomes" id="UP000684084"/>
    </source>
</evidence>
<organism evidence="2 3">
    <name type="scientific">Rhizophagus irregularis</name>
    <dbReference type="NCBI Taxonomy" id="588596"/>
    <lineage>
        <taxon>Eukaryota</taxon>
        <taxon>Fungi</taxon>
        <taxon>Fungi incertae sedis</taxon>
        <taxon>Mucoromycota</taxon>
        <taxon>Glomeromycotina</taxon>
        <taxon>Glomeromycetes</taxon>
        <taxon>Glomerales</taxon>
        <taxon>Glomeraceae</taxon>
        <taxon>Rhizophagus</taxon>
    </lineage>
</organism>
<dbReference type="SUPFAM" id="SSF81901">
    <property type="entry name" value="HCP-like"/>
    <property type="match status" value="1"/>
</dbReference>
<dbReference type="InterPro" id="IPR054000">
    <property type="entry name" value="MLKL_N"/>
</dbReference>
<dbReference type="Proteomes" id="UP000684084">
    <property type="component" value="Unassembled WGS sequence"/>
</dbReference>
<dbReference type="Gene3D" id="1.20.930.20">
    <property type="entry name" value="Adaptor protein Cbl, N-terminal domain"/>
    <property type="match status" value="1"/>
</dbReference>
<dbReference type="Gene3D" id="1.25.40.10">
    <property type="entry name" value="Tetratricopeptide repeat domain"/>
    <property type="match status" value="1"/>
</dbReference>
<dbReference type="CDD" id="cd21037">
    <property type="entry name" value="MLKL_NTD"/>
    <property type="match status" value="1"/>
</dbReference>
<dbReference type="InterPro" id="IPR001245">
    <property type="entry name" value="Ser-Thr/Tyr_kinase_cat_dom"/>
</dbReference>
<dbReference type="VEuPathDB" id="FungiDB:FUN_015738"/>
<dbReference type="GO" id="GO:0007166">
    <property type="term" value="P:cell surface receptor signaling pathway"/>
    <property type="evidence" value="ECO:0007669"/>
    <property type="project" value="InterPro"/>
</dbReference>
<dbReference type="InterPro" id="IPR000719">
    <property type="entry name" value="Prot_kinase_dom"/>
</dbReference>
<evidence type="ECO:0000313" key="2">
    <source>
        <dbReference type="EMBL" id="CAB5390494.1"/>
    </source>
</evidence>
<reference evidence="2" key="1">
    <citation type="submission" date="2020-05" db="EMBL/GenBank/DDBJ databases">
        <authorList>
            <person name="Rincon C."/>
            <person name="Sanders R I."/>
            <person name="Robbins C."/>
            <person name="Chaturvedi A."/>
        </authorList>
    </citation>
    <scope>NUCLEOTIDE SEQUENCE</scope>
    <source>
        <strain evidence="2">CHB12</strain>
    </source>
</reference>
<dbReference type="GO" id="GO:0004672">
    <property type="term" value="F:protein kinase activity"/>
    <property type="evidence" value="ECO:0007669"/>
    <property type="project" value="InterPro"/>
</dbReference>
<dbReference type="VEuPathDB" id="FungiDB:RhiirFUN_013743"/>
<dbReference type="InterPro" id="IPR059179">
    <property type="entry name" value="MLKL-like_MCAfunc"/>
</dbReference>
<dbReference type="InterPro" id="IPR011009">
    <property type="entry name" value="Kinase-like_dom_sf"/>
</dbReference>
<gene>
    <name evidence="2" type="ORF">CHRIB12_LOCUS21529</name>
</gene>
<dbReference type="VEuPathDB" id="FungiDB:RhiirA1_515864"/>
<dbReference type="InterPro" id="IPR006597">
    <property type="entry name" value="Sel1-like"/>
</dbReference>
<sequence>MRTENEAIAPFISLVRLVFTLTKEIIEAYENVQCIKRTCGTLVNRVKAAGITIKVLMREKEKYLENFRDENYYNTFLRFTNCLKQIKKLFDDVSQLHKFIKFISSASIEEKFEEIIKEFNTCSNDLNLTIYIATQNHLNNDLKILHNDMIEMYKFLQMIESGITDTANNNEITMNKLEIQNNEIKFIAENIVVGNERLIEMNEELDGYKKVYKTINYLLNMRINEQDSIRAKDIKASELQDPPKYVPLRLGSRVKIQKKVFNAIEVACKPIPKYIFPMAQKYLATLEKLGACPYIIKFHGLSVIATVKVIVIEWAEYGTLRDVYQNYKINWGAKISIARDICCGLAFLQSVNILHHDIRCENVLINEKIQPKLCNFSFPSEYYEKKILYSRHNITNWAAPELFNFFLTDQNKKFRKSGVPKYTIKCEIFSFGMLLWELAFQEIPYKNMSIIDIEKLVSKGYREALNLGLNSYLIKEYCEIIKLSWQQDPSLRPGIQSLFNKLQGLYEKNILKYKGTTVDVPLFPVKVGLEAHKDGNYKKAWDIFETNADVGDMLAKYWKGYYDLVGIYINKNKSKAMKLFKKAADAGNADAQLRYAFCLINKENKNINAIEFMKYLQLAADNNNAAALYNVGDIYFSGKLGIKRDKEKGIYYLRQAALRKHARAKETLDKNNISIEY</sequence>
<protein>
    <recommendedName>
        <fullName evidence="1">Protein kinase domain-containing protein</fullName>
    </recommendedName>
</protein>
<dbReference type="InterPro" id="IPR050167">
    <property type="entry name" value="Ser_Thr_protein_kinase"/>
</dbReference>
<dbReference type="GO" id="GO:0005737">
    <property type="term" value="C:cytoplasm"/>
    <property type="evidence" value="ECO:0007669"/>
    <property type="project" value="TreeGrafter"/>
</dbReference>
<dbReference type="InterPro" id="IPR036537">
    <property type="entry name" value="Adaptor_Cbl_N_dom_sf"/>
</dbReference>
<proteinExistence type="predicted"/>
<dbReference type="SMART" id="SM00671">
    <property type="entry name" value="SEL1"/>
    <property type="match status" value="3"/>
</dbReference>
<dbReference type="Pfam" id="PF07714">
    <property type="entry name" value="PK_Tyr_Ser-Thr"/>
    <property type="match status" value="1"/>
</dbReference>
<dbReference type="PANTHER" id="PTHR23257">
    <property type="entry name" value="SERINE-THREONINE PROTEIN KINASE"/>
    <property type="match status" value="1"/>
</dbReference>
<dbReference type="GO" id="GO:0005524">
    <property type="term" value="F:ATP binding"/>
    <property type="evidence" value="ECO:0007669"/>
    <property type="project" value="InterPro"/>
</dbReference>
<dbReference type="InterPro" id="IPR008266">
    <property type="entry name" value="Tyr_kinase_AS"/>
</dbReference>
<evidence type="ECO:0000259" key="1">
    <source>
        <dbReference type="PROSITE" id="PS50011"/>
    </source>
</evidence>
<dbReference type="Gene3D" id="1.10.510.10">
    <property type="entry name" value="Transferase(Phosphotransferase) domain 1"/>
    <property type="match status" value="1"/>
</dbReference>